<dbReference type="SUPFAM" id="SSF57196">
    <property type="entry name" value="EGF/Laminin"/>
    <property type="match status" value="2"/>
</dbReference>
<comment type="caution">
    <text evidence="5">The sequence shown here is derived from an EMBL/GenBank/DDBJ whole genome shotgun (WGS) entry which is preliminary data.</text>
</comment>
<dbReference type="Proteomes" id="UP001558613">
    <property type="component" value="Unassembled WGS sequence"/>
</dbReference>
<dbReference type="PROSITE" id="PS00010">
    <property type="entry name" value="ASX_HYDROXYL"/>
    <property type="match status" value="1"/>
</dbReference>
<evidence type="ECO:0000256" key="3">
    <source>
        <dbReference type="SAM" id="MobiDB-lite"/>
    </source>
</evidence>
<dbReference type="SMART" id="SM00181">
    <property type="entry name" value="EGF"/>
    <property type="match status" value="2"/>
</dbReference>
<feature type="region of interest" description="Disordered" evidence="3">
    <location>
        <begin position="215"/>
        <end position="234"/>
    </location>
</feature>
<name>A0ABR3LWJ7_9TELE</name>
<dbReference type="Pfam" id="PF14670">
    <property type="entry name" value="FXa_inhibition"/>
    <property type="match status" value="1"/>
</dbReference>
<comment type="caution">
    <text evidence="2">Lacks conserved residue(s) required for the propagation of feature annotation.</text>
</comment>
<gene>
    <name evidence="5" type="ORF">QQF64_012799</name>
</gene>
<proteinExistence type="predicted"/>
<organism evidence="5 6">
    <name type="scientific">Cirrhinus molitorella</name>
    <name type="common">mud carp</name>
    <dbReference type="NCBI Taxonomy" id="172907"/>
    <lineage>
        <taxon>Eukaryota</taxon>
        <taxon>Metazoa</taxon>
        <taxon>Chordata</taxon>
        <taxon>Craniata</taxon>
        <taxon>Vertebrata</taxon>
        <taxon>Euteleostomi</taxon>
        <taxon>Actinopterygii</taxon>
        <taxon>Neopterygii</taxon>
        <taxon>Teleostei</taxon>
        <taxon>Ostariophysi</taxon>
        <taxon>Cypriniformes</taxon>
        <taxon>Cyprinidae</taxon>
        <taxon>Labeoninae</taxon>
        <taxon>Labeonini</taxon>
        <taxon>Cirrhinus</taxon>
    </lineage>
</organism>
<dbReference type="PROSITE" id="PS50026">
    <property type="entry name" value="EGF_3"/>
    <property type="match status" value="1"/>
</dbReference>
<protein>
    <recommendedName>
        <fullName evidence="4">EGF-like domain-containing protein</fullName>
    </recommendedName>
</protein>
<dbReference type="PROSITE" id="PS01187">
    <property type="entry name" value="EGF_CA"/>
    <property type="match status" value="1"/>
</dbReference>
<dbReference type="EMBL" id="JAYMGO010000018">
    <property type="protein sequence ID" value="KAL1257254.1"/>
    <property type="molecule type" value="Genomic_DNA"/>
</dbReference>
<keyword evidence="2" id="KW-0245">EGF-like domain</keyword>
<dbReference type="PANTHER" id="PTHR24637:SF396">
    <property type="entry name" value="COLLAGEN AND CALCIUM BINDING EGF DOMAINS 1"/>
    <property type="match status" value="1"/>
</dbReference>
<dbReference type="Gene3D" id="2.10.25.10">
    <property type="entry name" value="Laminin"/>
    <property type="match status" value="2"/>
</dbReference>
<keyword evidence="6" id="KW-1185">Reference proteome</keyword>
<reference evidence="5 6" key="1">
    <citation type="submission" date="2023-09" db="EMBL/GenBank/DDBJ databases">
        <authorList>
            <person name="Wang M."/>
        </authorList>
    </citation>
    <scope>NUCLEOTIDE SEQUENCE [LARGE SCALE GENOMIC DNA]</scope>
    <source>
        <strain evidence="5">GT-2023</strain>
        <tissue evidence="5">Liver</tissue>
    </source>
</reference>
<dbReference type="PROSITE" id="PS01186">
    <property type="entry name" value="EGF_2"/>
    <property type="match status" value="1"/>
</dbReference>
<dbReference type="PANTHER" id="PTHR24637">
    <property type="entry name" value="COLLAGEN"/>
    <property type="match status" value="1"/>
</dbReference>
<feature type="region of interest" description="Disordered" evidence="3">
    <location>
        <begin position="261"/>
        <end position="374"/>
    </location>
</feature>
<evidence type="ECO:0000313" key="5">
    <source>
        <dbReference type="EMBL" id="KAL1257254.1"/>
    </source>
</evidence>
<dbReference type="InterPro" id="IPR008160">
    <property type="entry name" value="Collagen"/>
</dbReference>
<keyword evidence="1" id="KW-1015">Disulfide bond</keyword>
<evidence type="ECO:0000256" key="2">
    <source>
        <dbReference type="PROSITE-ProRule" id="PRU00076"/>
    </source>
</evidence>
<feature type="compositionally biased region" description="Low complexity" evidence="3">
    <location>
        <begin position="224"/>
        <end position="234"/>
    </location>
</feature>
<sequence length="432" mass="47340">MPVCCSGFSGNLIRHHADKQKKPFRRGTWERFRPVKDRCASIQGARAHSCEFAGLNHEMTRLLRAPFGVLCVFLWTCGVNASGDTSDEDCPENKILTVEYPCMRAGGQRDRCLRRKCCEGFRFVMGQCVLESLDVCAGSPCEQQCTDNFGRVLCTCYEGYRFDRERHRQHLHPYCIDIDECEESNSTICEHVCENTPGSFRCRCNAGFTLTSDQRSCAPQHNLSSSSKSETQMSSGSCSLSCQDFINMRSSLQQIRLQLEHTHAQGSSPSLDNDSHKPDHGRTEKNPESQTSSGPPGPPGLPGDPGERGEKGEQGPAGPQGPKGDMGPMGPQPDLQHIKMGRRGPVGPPGAPGKDGQKGDRGFPGPRGSPGPPGSFDFLLLMMADIRHDIIELQQRVFGKRRGLSVDTPILSSGEAELEEWASGEGELMPNT</sequence>
<dbReference type="InterPro" id="IPR000152">
    <property type="entry name" value="EGF-type_Asp/Asn_hydroxyl_site"/>
</dbReference>
<evidence type="ECO:0000259" key="4">
    <source>
        <dbReference type="PROSITE" id="PS50026"/>
    </source>
</evidence>
<dbReference type="InterPro" id="IPR001881">
    <property type="entry name" value="EGF-like_Ca-bd_dom"/>
</dbReference>
<evidence type="ECO:0000256" key="1">
    <source>
        <dbReference type="ARBA" id="ARBA00023157"/>
    </source>
</evidence>
<feature type="domain" description="EGF-like" evidence="4">
    <location>
        <begin position="177"/>
        <end position="218"/>
    </location>
</feature>
<dbReference type="Pfam" id="PF01391">
    <property type="entry name" value="Collagen"/>
    <property type="match status" value="1"/>
</dbReference>
<dbReference type="InterPro" id="IPR000742">
    <property type="entry name" value="EGF"/>
</dbReference>
<dbReference type="InterPro" id="IPR018097">
    <property type="entry name" value="EGF_Ca-bd_CS"/>
</dbReference>
<dbReference type="SMART" id="SM00179">
    <property type="entry name" value="EGF_CA"/>
    <property type="match status" value="2"/>
</dbReference>
<evidence type="ECO:0000313" key="6">
    <source>
        <dbReference type="Proteomes" id="UP001558613"/>
    </source>
</evidence>
<feature type="compositionally biased region" description="Basic and acidic residues" evidence="3">
    <location>
        <begin position="273"/>
        <end position="287"/>
    </location>
</feature>
<accession>A0ABR3LWJ7</accession>